<evidence type="ECO:0000256" key="13">
    <source>
        <dbReference type="ARBA" id="ARBA00022884"/>
    </source>
</evidence>
<keyword evidence="14" id="KW-0866">Nonsense-mediated mRNA decay</keyword>
<dbReference type="EMBL" id="BGZK01004607">
    <property type="protein sequence ID" value="GBP09922.1"/>
    <property type="molecule type" value="Genomic_DNA"/>
</dbReference>
<name>A0A4C1T684_EUMVA</name>
<dbReference type="Pfam" id="PF09405">
    <property type="entry name" value="Btz"/>
    <property type="match status" value="1"/>
</dbReference>
<comment type="subcellular location">
    <subcellularLocation>
        <location evidence="2">Cell projection</location>
        <location evidence="2">Dendrite</location>
    </subcellularLocation>
    <subcellularLocation>
        <location evidence="1">Cytoplasm</location>
        <location evidence="1">Stress granule</location>
    </subcellularLocation>
    <subcellularLocation>
        <location evidence="4">Cytoplasm</location>
        <location evidence="4">Perinuclear region</location>
    </subcellularLocation>
    <subcellularLocation>
        <location evidence="3">Nucleus speckle</location>
    </subcellularLocation>
</comment>
<evidence type="ECO:0000256" key="17">
    <source>
        <dbReference type="ARBA" id="ARBA00023273"/>
    </source>
</evidence>
<reference evidence="20 21" key="1">
    <citation type="journal article" date="2019" name="Commun. Biol.">
        <title>The bagworm genome reveals a unique fibroin gene that provides high tensile strength.</title>
        <authorList>
            <person name="Kono N."/>
            <person name="Nakamura H."/>
            <person name="Ohtoshi R."/>
            <person name="Tomita M."/>
            <person name="Numata K."/>
            <person name="Arakawa K."/>
        </authorList>
    </citation>
    <scope>NUCLEOTIDE SEQUENCE [LARGE SCALE GENOMIC DNA]</scope>
</reference>
<keyword evidence="12" id="KW-0810">Translation regulation</keyword>
<dbReference type="GO" id="GO:0006397">
    <property type="term" value="P:mRNA processing"/>
    <property type="evidence" value="ECO:0007669"/>
    <property type="project" value="UniProtKB-KW"/>
</dbReference>
<protein>
    <recommendedName>
        <fullName evidence="6">Protein CASC3</fullName>
    </recommendedName>
</protein>
<keyword evidence="9" id="KW-0507">mRNA processing</keyword>
<dbReference type="PANTHER" id="PTHR13434:SF0">
    <property type="entry name" value="PROTEIN CASC3"/>
    <property type="match status" value="1"/>
</dbReference>
<evidence type="ECO:0000256" key="9">
    <source>
        <dbReference type="ARBA" id="ARBA00022664"/>
    </source>
</evidence>
<dbReference type="GO" id="GO:0008380">
    <property type="term" value="P:RNA splicing"/>
    <property type="evidence" value="ECO:0007669"/>
    <property type="project" value="UniProtKB-KW"/>
</dbReference>
<dbReference type="STRING" id="151549.A0A4C1T684"/>
<dbReference type="GO" id="GO:0048471">
    <property type="term" value="C:perinuclear region of cytoplasm"/>
    <property type="evidence" value="ECO:0007669"/>
    <property type="project" value="UniProtKB-SubCell"/>
</dbReference>
<organism evidence="20 21">
    <name type="scientific">Eumeta variegata</name>
    <name type="common">Bagworm moth</name>
    <name type="synonym">Eumeta japonica</name>
    <dbReference type="NCBI Taxonomy" id="151549"/>
    <lineage>
        <taxon>Eukaryota</taxon>
        <taxon>Metazoa</taxon>
        <taxon>Ecdysozoa</taxon>
        <taxon>Arthropoda</taxon>
        <taxon>Hexapoda</taxon>
        <taxon>Insecta</taxon>
        <taxon>Pterygota</taxon>
        <taxon>Neoptera</taxon>
        <taxon>Endopterygota</taxon>
        <taxon>Lepidoptera</taxon>
        <taxon>Glossata</taxon>
        <taxon>Ditrysia</taxon>
        <taxon>Tineoidea</taxon>
        <taxon>Psychidae</taxon>
        <taxon>Oiketicinae</taxon>
        <taxon>Eumeta</taxon>
    </lineage>
</organism>
<feature type="region of interest" description="Disordered" evidence="18">
    <location>
        <begin position="14"/>
        <end position="153"/>
    </location>
</feature>
<keyword evidence="11" id="KW-0509">mRNA transport</keyword>
<dbReference type="GO" id="GO:0035145">
    <property type="term" value="C:exon-exon junction complex"/>
    <property type="evidence" value="ECO:0007669"/>
    <property type="project" value="InterPro"/>
</dbReference>
<keyword evidence="15" id="KW-0508">mRNA splicing</keyword>
<dbReference type="GO" id="GO:0003729">
    <property type="term" value="F:mRNA binding"/>
    <property type="evidence" value="ECO:0007669"/>
    <property type="project" value="InterPro"/>
</dbReference>
<dbReference type="SMART" id="SM01044">
    <property type="entry name" value="Btz"/>
    <property type="match status" value="1"/>
</dbReference>
<evidence type="ECO:0000256" key="12">
    <source>
        <dbReference type="ARBA" id="ARBA00022845"/>
    </source>
</evidence>
<dbReference type="InterPro" id="IPR018545">
    <property type="entry name" value="Btz_dom"/>
</dbReference>
<feature type="compositionally biased region" description="Polar residues" evidence="18">
    <location>
        <begin position="47"/>
        <end position="68"/>
    </location>
</feature>
<gene>
    <name evidence="20" type="primary">casc3</name>
    <name evidence="20" type="ORF">EVAR_71723_1</name>
</gene>
<dbReference type="AlphaFoldDB" id="A0A4C1T684"/>
<dbReference type="InterPro" id="IPR028544">
    <property type="entry name" value="CASC3"/>
</dbReference>
<evidence type="ECO:0000256" key="4">
    <source>
        <dbReference type="ARBA" id="ARBA00004556"/>
    </source>
</evidence>
<dbReference type="OrthoDB" id="657902at2759"/>
<dbReference type="GO" id="GO:0005681">
    <property type="term" value="C:spliceosomal complex"/>
    <property type="evidence" value="ECO:0007669"/>
    <property type="project" value="UniProtKB-KW"/>
</dbReference>
<keyword evidence="13" id="KW-0694">RNA-binding</keyword>
<evidence type="ECO:0000259" key="19">
    <source>
        <dbReference type="SMART" id="SM01044"/>
    </source>
</evidence>
<feature type="compositionally biased region" description="Low complexity" evidence="18">
    <location>
        <begin position="14"/>
        <end position="30"/>
    </location>
</feature>
<dbReference type="GO" id="GO:0000184">
    <property type="term" value="P:nuclear-transcribed mRNA catabolic process, nonsense-mediated decay"/>
    <property type="evidence" value="ECO:0007669"/>
    <property type="project" value="UniProtKB-KW"/>
</dbReference>
<dbReference type="PANTHER" id="PTHR13434">
    <property type="entry name" value="PROTEIN CASC3"/>
    <property type="match status" value="1"/>
</dbReference>
<evidence type="ECO:0000256" key="6">
    <source>
        <dbReference type="ARBA" id="ARBA00019964"/>
    </source>
</evidence>
<dbReference type="GO" id="GO:0006417">
    <property type="term" value="P:regulation of translation"/>
    <property type="evidence" value="ECO:0007669"/>
    <property type="project" value="UniProtKB-KW"/>
</dbReference>
<keyword evidence="16" id="KW-0539">Nucleus</keyword>
<evidence type="ECO:0000256" key="14">
    <source>
        <dbReference type="ARBA" id="ARBA00023161"/>
    </source>
</evidence>
<dbReference type="GO" id="GO:0051028">
    <property type="term" value="P:mRNA transport"/>
    <property type="evidence" value="ECO:0007669"/>
    <property type="project" value="UniProtKB-KW"/>
</dbReference>
<keyword evidence="8" id="KW-0963">Cytoplasm</keyword>
<dbReference type="GO" id="GO:0016607">
    <property type="term" value="C:nuclear speck"/>
    <property type="evidence" value="ECO:0007669"/>
    <property type="project" value="UniProtKB-SubCell"/>
</dbReference>
<evidence type="ECO:0000256" key="7">
    <source>
        <dbReference type="ARBA" id="ARBA00022448"/>
    </source>
</evidence>
<feature type="compositionally biased region" description="Acidic residues" evidence="18">
    <location>
        <begin position="75"/>
        <end position="120"/>
    </location>
</feature>
<keyword evidence="7" id="KW-0813">Transport</keyword>
<dbReference type="Proteomes" id="UP000299102">
    <property type="component" value="Unassembled WGS sequence"/>
</dbReference>
<evidence type="ECO:0000256" key="15">
    <source>
        <dbReference type="ARBA" id="ARBA00023187"/>
    </source>
</evidence>
<evidence type="ECO:0000256" key="8">
    <source>
        <dbReference type="ARBA" id="ARBA00022490"/>
    </source>
</evidence>
<keyword evidence="17" id="KW-0966">Cell projection</keyword>
<evidence type="ECO:0000256" key="3">
    <source>
        <dbReference type="ARBA" id="ARBA00004324"/>
    </source>
</evidence>
<evidence type="ECO:0000256" key="1">
    <source>
        <dbReference type="ARBA" id="ARBA00004210"/>
    </source>
</evidence>
<evidence type="ECO:0000313" key="20">
    <source>
        <dbReference type="EMBL" id="GBP09922.1"/>
    </source>
</evidence>
<comment type="similarity">
    <text evidence="5">Belongs to the CASC3 family.</text>
</comment>
<dbReference type="GO" id="GO:0010494">
    <property type="term" value="C:cytoplasmic stress granule"/>
    <property type="evidence" value="ECO:0007669"/>
    <property type="project" value="UniProtKB-SubCell"/>
</dbReference>
<accession>A0A4C1T684</accession>
<evidence type="ECO:0000256" key="18">
    <source>
        <dbReference type="SAM" id="MobiDB-lite"/>
    </source>
</evidence>
<feature type="compositionally biased region" description="Basic and acidic residues" evidence="18">
    <location>
        <begin position="125"/>
        <end position="139"/>
    </location>
</feature>
<keyword evidence="10" id="KW-0747">Spliceosome</keyword>
<evidence type="ECO:0000256" key="10">
    <source>
        <dbReference type="ARBA" id="ARBA00022728"/>
    </source>
</evidence>
<comment type="caution">
    <text evidence="20">The sequence shown here is derived from an EMBL/GenBank/DDBJ whole genome shotgun (WGS) entry which is preliminary data.</text>
</comment>
<evidence type="ECO:0000256" key="2">
    <source>
        <dbReference type="ARBA" id="ARBA00004279"/>
    </source>
</evidence>
<evidence type="ECO:0000256" key="11">
    <source>
        <dbReference type="ARBA" id="ARBA00022816"/>
    </source>
</evidence>
<sequence length="257" mass="27727">MADVENVSSVSAIATTNTVTVIPTEIPITTGSFNKSIVLGGGGSDLTEGNQTPNDLGTSPTQEKSSNSHPHDSEYDTASDLEGNEEYDDDDMDDSLTEDDESDDETETDDDEEEEDEGVDIDLQGQEKIDAEAQKKVDEDQGDIIGGVKQEETESPLVITGGTGNVSAVKTSSTPTISAASKTMKKWQPASAVDRWSHDRFDPSEQAPKSRAELVNAYGYDIRTEDAPQRPVEDVVMDVVPANIIVIGGRKRIFKNQ</sequence>
<evidence type="ECO:0000256" key="16">
    <source>
        <dbReference type="ARBA" id="ARBA00023242"/>
    </source>
</evidence>
<feature type="domain" description="Btz" evidence="19">
    <location>
        <begin position="59"/>
        <end position="227"/>
    </location>
</feature>
<dbReference type="GO" id="GO:0030425">
    <property type="term" value="C:dendrite"/>
    <property type="evidence" value="ECO:0007669"/>
    <property type="project" value="UniProtKB-SubCell"/>
</dbReference>
<evidence type="ECO:0000313" key="21">
    <source>
        <dbReference type="Proteomes" id="UP000299102"/>
    </source>
</evidence>
<proteinExistence type="inferred from homology"/>
<evidence type="ECO:0000256" key="5">
    <source>
        <dbReference type="ARBA" id="ARBA00009548"/>
    </source>
</evidence>
<keyword evidence="21" id="KW-1185">Reference proteome</keyword>